<evidence type="ECO:0000313" key="8">
    <source>
        <dbReference type="EMBL" id="MQX13898.1"/>
    </source>
</evidence>
<dbReference type="PANTHER" id="PTHR34584">
    <property type="entry name" value="NA(+)/H(+) ANTIPORTER SUBUNIT E1"/>
    <property type="match status" value="1"/>
</dbReference>
<dbReference type="AlphaFoldDB" id="A0A6N7L9J0"/>
<evidence type="ECO:0000256" key="7">
    <source>
        <dbReference type="SAM" id="Phobius"/>
    </source>
</evidence>
<evidence type="ECO:0000256" key="5">
    <source>
        <dbReference type="ARBA" id="ARBA00022989"/>
    </source>
</evidence>
<dbReference type="RefSeq" id="WP_153436989.1">
    <property type="nucleotide sequence ID" value="NZ_JACIGA010000005.1"/>
</dbReference>
<proteinExistence type="inferred from homology"/>
<keyword evidence="6 7" id="KW-0472">Membrane</keyword>
<evidence type="ECO:0000256" key="6">
    <source>
        <dbReference type="ARBA" id="ARBA00023136"/>
    </source>
</evidence>
<organism evidence="8 9">
    <name type="scientific">Sinorhizobium terangae</name>
    <dbReference type="NCBI Taxonomy" id="110322"/>
    <lineage>
        <taxon>Bacteria</taxon>
        <taxon>Pseudomonadati</taxon>
        <taxon>Pseudomonadota</taxon>
        <taxon>Alphaproteobacteria</taxon>
        <taxon>Hyphomicrobiales</taxon>
        <taxon>Rhizobiaceae</taxon>
        <taxon>Sinorhizobium/Ensifer group</taxon>
        <taxon>Sinorhizobium</taxon>
    </lineage>
</organism>
<dbReference type="PANTHER" id="PTHR34584:SF1">
    <property type="entry name" value="NA(+)_H(+) ANTIPORTER SUBUNIT E1"/>
    <property type="match status" value="1"/>
</dbReference>
<evidence type="ECO:0000256" key="2">
    <source>
        <dbReference type="ARBA" id="ARBA00006228"/>
    </source>
</evidence>
<comment type="subcellular location">
    <subcellularLocation>
        <location evidence="1">Cell membrane</location>
        <topology evidence="1">Multi-pass membrane protein</topology>
    </subcellularLocation>
</comment>
<name>A0A6N7L9J0_SINTE</name>
<protein>
    <submittedName>
        <fullName evidence="8">Na+/H+ antiporter subunit E</fullName>
    </submittedName>
</protein>
<evidence type="ECO:0000256" key="3">
    <source>
        <dbReference type="ARBA" id="ARBA00022475"/>
    </source>
</evidence>
<evidence type="ECO:0000256" key="1">
    <source>
        <dbReference type="ARBA" id="ARBA00004651"/>
    </source>
</evidence>
<gene>
    <name evidence="8" type="ORF">GHK62_03710</name>
</gene>
<dbReference type="GO" id="GO:0008324">
    <property type="term" value="F:monoatomic cation transmembrane transporter activity"/>
    <property type="evidence" value="ECO:0007669"/>
    <property type="project" value="InterPro"/>
</dbReference>
<dbReference type="Proteomes" id="UP000439983">
    <property type="component" value="Unassembled WGS sequence"/>
</dbReference>
<dbReference type="EMBL" id="WITC01000019">
    <property type="protein sequence ID" value="MQX13898.1"/>
    <property type="molecule type" value="Genomic_DNA"/>
</dbReference>
<reference evidence="8 9" key="1">
    <citation type="journal article" date="2013" name="Genome Biol.">
        <title>Comparative genomics of the core and accessory genomes of 48 Sinorhizobium strains comprising five genospecies.</title>
        <authorList>
            <person name="Sugawara M."/>
            <person name="Epstein B."/>
            <person name="Badgley B.D."/>
            <person name="Unno T."/>
            <person name="Xu L."/>
            <person name="Reese J."/>
            <person name="Gyaneshwar P."/>
            <person name="Denny R."/>
            <person name="Mudge J."/>
            <person name="Bharti A.K."/>
            <person name="Farmer A.D."/>
            <person name="May G.D."/>
            <person name="Woodward J.E."/>
            <person name="Medigue C."/>
            <person name="Vallenet D."/>
            <person name="Lajus A."/>
            <person name="Rouy Z."/>
            <person name="Martinez-Vaz B."/>
            <person name="Tiffin P."/>
            <person name="Young N.D."/>
            <person name="Sadowsky M.J."/>
        </authorList>
    </citation>
    <scope>NUCLEOTIDE SEQUENCE [LARGE SCALE GENOMIC DNA]</scope>
    <source>
        <strain evidence="8 9">USDA4894</strain>
    </source>
</reference>
<evidence type="ECO:0000256" key="4">
    <source>
        <dbReference type="ARBA" id="ARBA00022692"/>
    </source>
</evidence>
<dbReference type="PIRSF" id="PIRSF019239">
    <property type="entry name" value="MrpE"/>
    <property type="match status" value="1"/>
</dbReference>
<keyword evidence="3" id="KW-1003">Cell membrane</keyword>
<dbReference type="GO" id="GO:0005886">
    <property type="term" value="C:plasma membrane"/>
    <property type="evidence" value="ECO:0007669"/>
    <property type="project" value="UniProtKB-SubCell"/>
</dbReference>
<dbReference type="InterPro" id="IPR002758">
    <property type="entry name" value="Cation_antiport_E"/>
</dbReference>
<keyword evidence="4 7" id="KW-0812">Transmembrane</keyword>
<dbReference type="NCBIfam" id="NF006520">
    <property type="entry name" value="PRK08965.1-4"/>
    <property type="match status" value="1"/>
</dbReference>
<comment type="caution">
    <text evidence="8">The sequence shown here is derived from an EMBL/GenBank/DDBJ whole genome shotgun (WGS) entry which is preliminary data.</text>
</comment>
<keyword evidence="9" id="KW-1185">Reference proteome</keyword>
<comment type="similarity">
    <text evidence="2">Belongs to the CPA3 antiporters (TC 2.A.63) subunit E family.</text>
</comment>
<feature type="transmembrane region" description="Helical" evidence="7">
    <location>
        <begin position="7"/>
        <end position="24"/>
    </location>
</feature>
<evidence type="ECO:0000313" key="9">
    <source>
        <dbReference type="Proteomes" id="UP000439983"/>
    </source>
</evidence>
<accession>A0A6N7L9J0</accession>
<dbReference type="Pfam" id="PF01899">
    <property type="entry name" value="MNHE"/>
    <property type="match status" value="1"/>
</dbReference>
<feature type="transmembrane region" description="Helical" evidence="7">
    <location>
        <begin position="30"/>
        <end position="48"/>
    </location>
</feature>
<keyword evidence="5 7" id="KW-1133">Transmembrane helix</keyword>
<dbReference type="OrthoDB" id="9807187at2"/>
<sequence>MRTWFPYPLLSLALLIMWLLLNQSLAPGSILIGLVLGMALGWVTLKLHPARSRLHRIGRVAGFAVEVIADIVRSNIAVASIILRAGRVPAIAGFLTVDLDLEDENALALLACIMTATPGTAWLEYDRHRKTLLFHVLDLQNEEVWLGTVKRYEAALKEIFHD</sequence>